<dbReference type="EMBL" id="ML208403">
    <property type="protein sequence ID" value="TFK66502.1"/>
    <property type="molecule type" value="Genomic_DNA"/>
</dbReference>
<gene>
    <name evidence="1" type="ORF">BDN72DRAFT_145161</name>
</gene>
<evidence type="ECO:0000313" key="1">
    <source>
        <dbReference type="EMBL" id="TFK66502.1"/>
    </source>
</evidence>
<proteinExistence type="predicted"/>
<organism evidence="1 2">
    <name type="scientific">Pluteus cervinus</name>
    <dbReference type="NCBI Taxonomy" id="181527"/>
    <lineage>
        <taxon>Eukaryota</taxon>
        <taxon>Fungi</taxon>
        <taxon>Dikarya</taxon>
        <taxon>Basidiomycota</taxon>
        <taxon>Agaricomycotina</taxon>
        <taxon>Agaricomycetes</taxon>
        <taxon>Agaricomycetidae</taxon>
        <taxon>Agaricales</taxon>
        <taxon>Pluteineae</taxon>
        <taxon>Pluteaceae</taxon>
        <taxon>Pluteus</taxon>
    </lineage>
</organism>
<accession>A0ACD3ANL5</accession>
<reference evidence="1 2" key="1">
    <citation type="journal article" date="2019" name="Nat. Ecol. Evol.">
        <title>Megaphylogeny resolves global patterns of mushroom evolution.</title>
        <authorList>
            <person name="Varga T."/>
            <person name="Krizsan K."/>
            <person name="Foldi C."/>
            <person name="Dima B."/>
            <person name="Sanchez-Garcia M."/>
            <person name="Sanchez-Ramirez S."/>
            <person name="Szollosi G.J."/>
            <person name="Szarkandi J.G."/>
            <person name="Papp V."/>
            <person name="Albert L."/>
            <person name="Andreopoulos W."/>
            <person name="Angelini C."/>
            <person name="Antonin V."/>
            <person name="Barry K.W."/>
            <person name="Bougher N.L."/>
            <person name="Buchanan P."/>
            <person name="Buyck B."/>
            <person name="Bense V."/>
            <person name="Catcheside P."/>
            <person name="Chovatia M."/>
            <person name="Cooper J."/>
            <person name="Damon W."/>
            <person name="Desjardin D."/>
            <person name="Finy P."/>
            <person name="Geml J."/>
            <person name="Haridas S."/>
            <person name="Hughes K."/>
            <person name="Justo A."/>
            <person name="Karasinski D."/>
            <person name="Kautmanova I."/>
            <person name="Kiss B."/>
            <person name="Kocsube S."/>
            <person name="Kotiranta H."/>
            <person name="LaButti K.M."/>
            <person name="Lechner B.E."/>
            <person name="Liimatainen K."/>
            <person name="Lipzen A."/>
            <person name="Lukacs Z."/>
            <person name="Mihaltcheva S."/>
            <person name="Morgado L.N."/>
            <person name="Niskanen T."/>
            <person name="Noordeloos M.E."/>
            <person name="Ohm R.A."/>
            <person name="Ortiz-Santana B."/>
            <person name="Ovrebo C."/>
            <person name="Racz N."/>
            <person name="Riley R."/>
            <person name="Savchenko A."/>
            <person name="Shiryaev A."/>
            <person name="Soop K."/>
            <person name="Spirin V."/>
            <person name="Szebenyi C."/>
            <person name="Tomsovsky M."/>
            <person name="Tulloss R.E."/>
            <person name="Uehling J."/>
            <person name="Grigoriev I.V."/>
            <person name="Vagvolgyi C."/>
            <person name="Papp T."/>
            <person name="Martin F.M."/>
            <person name="Miettinen O."/>
            <person name="Hibbett D.S."/>
            <person name="Nagy L.G."/>
        </authorList>
    </citation>
    <scope>NUCLEOTIDE SEQUENCE [LARGE SCALE GENOMIC DNA]</scope>
    <source>
        <strain evidence="1 2">NL-1719</strain>
    </source>
</reference>
<sequence>MTSLPDSPVGCAVKARLPLNIIIVGCGLGGLSAAYTLGRIGHKVTVVETATATGEIGAGIQVCPNVARLLVRWGLGDKLKEASVVPQAITFRRYASGERMGWARMGHSMETYHGAPYYNVHRADLHRMLFDLAKPYMTLVLNRRVVKVDPLIPRVTLHTGEIMTADLIVGADGIRSTVREAVNGMKDAPSPTGDAAYRAIIPVEAMVADPDLRRLVDETEMTCWMGPERHITGYCIRNKKEYNIVMVFPDNSLEESYTAEGSTQQMRLHFAGWEPRIQKILDMISSTLVWPMIDRRPLKTWLHEAGKVVLLGDACHPMLPYKAQGAAMAIEDSAVLAGLLSHLTHRSQLLPMLQAYQRLRQPRTAQIQLESRLHGIQLHYPDGPDQIERDKAMREGLEAAFREAQGDLEGNANMWSDRTKNRAHFDYDADAIAEEWWKEYGPSLQQEEVTSKL</sequence>
<name>A0ACD3ANL5_9AGAR</name>
<evidence type="ECO:0000313" key="2">
    <source>
        <dbReference type="Proteomes" id="UP000308600"/>
    </source>
</evidence>
<dbReference type="Proteomes" id="UP000308600">
    <property type="component" value="Unassembled WGS sequence"/>
</dbReference>
<protein>
    <submittedName>
        <fullName evidence="1">FAD/NAD-binding domain-containing protein</fullName>
    </submittedName>
</protein>
<keyword evidence="2" id="KW-1185">Reference proteome</keyword>